<accession>A0A6A5Z8B2</accession>
<sequence>MVPKISAKKILRASEKDKQALADISELLTLLFARNRNQHRRSLWFKSLQQLRKQLGLLLSELASKKSGAERNLEQRLQYLDDRHIHQWYLSFTQLVAVESFAVLGLVLMACIARVCRITGITELYEEIGSEDMQVVLQSMDEGIAVHEFGNLLGGDDEDEDEGIVIERL</sequence>
<evidence type="ECO:0000313" key="2">
    <source>
        <dbReference type="EMBL" id="KAF2114987.1"/>
    </source>
</evidence>
<dbReference type="InterPro" id="IPR047205">
    <property type="entry name" value="RMP1"/>
</dbReference>
<dbReference type="Pfam" id="PF20945">
    <property type="entry name" value="RMP1"/>
    <property type="match status" value="1"/>
</dbReference>
<dbReference type="InterPro" id="IPR047204">
    <property type="entry name" value="RMP1_RBD"/>
</dbReference>
<dbReference type="AlphaFoldDB" id="A0A6A5Z8B2"/>
<proteinExistence type="predicted"/>
<feature type="domain" description="RNase MRP protein 1 RNA binding" evidence="1">
    <location>
        <begin position="27"/>
        <end position="114"/>
    </location>
</feature>
<name>A0A6A5Z8B2_9PLEO</name>
<evidence type="ECO:0000313" key="3">
    <source>
        <dbReference type="Proteomes" id="UP000799770"/>
    </source>
</evidence>
<reference evidence="2" key="1">
    <citation type="journal article" date="2020" name="Stud. Mycol.">
        <title>101 Dothideomycetes genomes: a test case for predicting lifestyles and emergence of pathogens.</title>
        <authorList>
            <person name="Haridas S."/>
            <person name="Albert R."/>
            <person name="Binder M."/>
            <person name="Bloem J."/>
            <person name="Labutti K."/>
            <person name="Salamov A."/>
            <person name="Andreopoulos B."/>
            <person name="Baker S."/>
            <person name="Barry K."/>
            <person name="Bills G."/>
            <person name="Bluhm B."/>
            <person name="Cannon C."/>
            <person name="Castanera R."/>
            <person name="Culley D."/>
            <person name="Daum C."/>
            <person name="Ezra D."/>
            <person name="Gonzalez J."/>
            <person name="Henrissat B."/>
            <person name="Kuo A."/>
            <person name="Liang C."/>
            <person name="Lipzen A."/>
            <person name="Lutzoni F."/>
            <person name="Magnuson J."/>
            <person name="Mondo S."/>
            <person name="Nolan M."/>
            <person name="Ohm R."/>
            <person name="Pangilinan J."/>
            <person name="Park H.-J."/>
            <person name="Ramirez L."/>
            <person name="Alfaro M."/>
            <person name="Sun H."/>
            <person name="Tritt A."/>
            <person name="Yoshinaga Y."/>
            <person name="Zwiers L.-H."/>
            <person name="Turgeon B."/>
            <person name="Goodwin S."/>
            <person name="Spatafora J."/>
            <person name="Crous P."/>
            <person name="Grigoriev I."/>
        </authorList>
    </citation>
    <scope>NUCLEOTIDE SEQUENCE</scope>
    <source>
        <strain evidence="2">CBS 627.86</strain>
    </source>
</reference>
<dbReference type="GO" id="GO:0000466">
    <property type="term" value="P:maturation of 5.8S rRNA from tricistronic rRNA transcript (SSU-rRNA, 5.8S rRNA, LSU-rRNA)"/>
    <property type="evidence" value="ECO:0007669"/>
    <property type="project" value="TreeGrafter"/>
</dbReference>
<gene>
    <name evidence="2" type="ORF">BDV96DRAFT_493989</name>
</gene>
<dbReference type="PANTHER" id="PTHR37792">
    <property type="entry name" value="RIBONUCLEASE MRP PROTEIN SUBUNIT RMP1"/>
    <property type="match status" value="1"/>
</dbReference>
<dbReference type="OrthoDB" id="5414547at2759"/>
<dbReference type="CDD" id="cd22573">
    <property type="entry name" value="RMP1_RBD"/>
    <property type="match status" value="1"/>
</dbReference>
<dbReference type="PANTHER" id="PTHR37792:SF1">
    <property type="entry name" value="RIBONUCLEASE MRP PROTEIN SUBUNIT RMP1"/>
    <property type="match status" value="1"/>
</dbReference>
<dbReference type="EMBL" id="ML977324">
    <property type="protein sequence ID" value="KAF2114987.1"/>
    <property type="molecule type" value="Genomic_DNA"/>
</dbReference>
<organism evidence="2 3">
    <name type="scientific">Lophiotrema nucula</name>
    <dbReference type="NCBI Taxonomy" id="690887"/>
    <lineage>
        <taxon>Eukaryota</taxon>
        <taxon>Fungi</taxon>
        <taxon>Dikarya</taxon>
        <taxon>Ascomycota</taxon>
        <taxon>Pezizomycotina</taxon>
        <taxon>Dothideomycetes</taxon>
        <taxon>Pleosporomycetidae</taxon>
        <taxon>Pleosporales</taxon>
        <taxon>Lophiotremataceae</taxon>
        <taxon>Lophiotrema</taxon>
    </lineage>
</organism>
<keyword evidence="3" id="KW-1185">Reference proteome</keyword>
<dbReference type="Proteomes" id="UP000799770">
    <property type="component" value="Unassembled WGS sequence"/>
</dbReference>
<evidence type="ECO:0000259" key="1">
    <source>
        <dbReference type="Pfam" id="PF20945"/>
    </source>
</evidence>
<dbReference type="GO" id="GO:0000294">
    <property type="term" value="P:nuclear-transcribed mRNA catabolic process, RNase MRP-dependent"/>
    <property type="evidence" value="ECO:0007669"/>
    <property type="project" value="TreeGrafter"/>
</dbReference>
<protein>
    <recommendedName>
        <fullName evidence="1">RNase MRP protein 1 RNA binding domain-containing protein</fullName>
    </recommendedName>
</protein>
<dbReference type="GO" id="GO:0000172">
    <property type="term" value="C:ribonuclease MRP complex"/>
    <property type="evidence" value="ECO:0007669"/>
    <property type="project" value="InterPro"/>
</dbReference>
<dbReference type="GO" id="GO:0042134">
    <property type="term" value="F:rRNA primary transcript binding"/>
    <property type="evidence" value="ECO:0007669"/>
    <property type="project" value="InterPro"/>
</dbReference>